<dbReference type="PANTHER" id="PTHR36924:SF1">
    <property type="entry name" value="ANTITOXIN HIGA-1"/>
    <property type="match status" value="1"/>
</dbReference>
<dbReference type="PROSITE" id="PS50943">
    <property type="entry name" value="HTH_CROC1"/>
    <property type="match status" value="1"/>
</dbReference>
<evidence type="ECO:0000259" key="2">
    <source>
        <dbReference type="PROSITE" id="PS50943"/>
    </source>
</evidence>
<organism evidence="3 4">
    <name type="scientific">Candidatus Magnetobacterium casense</name>
    <dbReference type="NCBI Taxonomy" id="1455061"/>
    <lineage>
        <taxon>Bacteria</taxon>
        <taxon>Pseudomonadati</taxon>
        <taxon>Nitrospirota</taxon>
        <taxon>Thermodesulfovibrionia</taxon>
        <taxon>Thermodesulfovibrionales</taxon>
        <taxon>Candidatus Magnetobacteriaceae</taxon>
        <taxon>Candidatus Magnetobacterium</taxon>
    </lineage>
</organism>
<gene>
    <name evidence="3" type="ORF">HWQ67_05915</name>
</gene>
<dbReference type="RefSeq" id="WP_218251729.1">
    <property type="nucleotide sequence ID" value="NZ_JABXWD010000074.1"/>
</dbReference>
<name>A0ABS6RWV2_9BACT</name>
<dbReference type="CDD" id="cd00093">
    <property type="entry name" value="HTH_XRE"/>
    <property type="match status" value="1"/>
</dbReference>
<dbReference type="InterPro" id="IPR001387">
    <property type="entry name" value="Cro/C1-type_HTH"/>
</dbReference>
<dbReference type="SUPFAM" id="SSF47413">
    <property type="entry name" value="lambda repressor-like DNA-binding domains"/>
    <property type="match status" value="1"/>
</dbReference>
<feature type="domain" description="HTH cro/C1-type" evidence="2">
    <location>
        <begin position="20"/>
        <end position="74"/>
    </location>
</feature>
<dbReference type="InterPro" id="IPR013430">
    <property type="entry name" value="Toxin_antidote_HigA"/>
</dbReference>
<evidence type="ECO:0000256" key="1">
    <source>
        <dbReference type="ARBA" id="ARBA00023125"/>
    </source>
</evidence>
<dbReference type="NCBIfam" id="TIGR02607">
    <property type="entry name" value="antidote_HigA"/>
    <property type="match status" value="1"/>
</dbReference>
<dbReference type="Proteomes" id="UP001196980">
    <property type="component" value="Unassembled WGS sequence"/>
</dbReference>
<dbReference type="SMART" id="SM00530">
    <property type="entry name" value="HTH_XRE"/>
    <property type="match status" value="1"/>
</dbReference>
<dbReference type="Gene3D" id="1.10.260.40">
    <property type="entry name" value="lambda repressor-like DNA-binding domains"/>
    <property type="match status" value="1"/>
</dbReference>
<evidence type="ECO:0000313" key="4">
    <source>
        <dbReference type="Proteomes" id="UP001196980"/>
    </source>
</evidence>
<keyword evidence="4" id="KW-1185">Reference proteome</keyword>
<reference evidence="3 4" key="1">
    <citation type="journal article" date="2020" name="J Geophys Res Biogeosci">
        <title>Magnetotaxis as an Adaptation to Enable Bacterial Shuttling of Microbial Sulfur and Sulfur Cycling Across Aquatic Oxic#Anoxic Interfaces.</title>
        <authorList>
            <person name="Li J."/>
            <person name="Liu P."/>
            <person name="Wang J."/>
            <person name="Roberts A.P."/>
            <person name="Pan Y."/>
        </authorList>
    </citation>
    <scope>NUCLEOTIDE SEQUENCE [LARGE SCALE GENOMIC DNA]</scope>
    <source>
        <strain evidence="3 4">MYR-1_YQ</strain>
    </source>
</reference>
<dbReference type="EMBL" id="JABXWD010000074">
    <property type="protein sequence ID" value="MBV6341116.1"/>
    <property type="molecule type" value="Genomic_DNA"/>
</dbReference>
<comment type="caution">
    <text evidence="3">The sequence shown here is derived from an EMBL/GenBank/DDBJ whole genome shotgun (WGS) entry which is preliminary data.</text>
</comment>
<dbReference type="InterPro" id="IPR010982">
    <property type="entry name" value="Lambda_DNA-bd_dom_sf"/>
</dbReference>
<dbReference type="PANTHER" id="PTHR36924">
    <property type="entry name" value="ANTITOXIN HIGA-1"/>
    <property type="match status" value="1"/>
</dbReference>
<protein>
    <submittedName>
        <fullName evidence="3">HigA family addiction module antidote protein</fullName>
    </submittedName>
</protein>
<evidence type="ECO:0000313" key="3">
    <source>
        <dbReference type="EMBL" id="MBV6341116.1"/>
    </source>
</evidence>
<sequence>MSVSLMRYEPDYAVSPGDILQERLEAMSMNQAEFAKRCQISPQIINQIIHGRQRVTPEIAIIFEKITGVSAHIWNNLEASYRLHAPVQAKCGTPKQNRSEHQGG</sequence>
<keyword evidence="1" id="KW-0238">DNA-binding</keyword>
<accession>A0ABS6RWV2</accession>
<proteinExistence type="predicted"/>
<dbReference type="Pfam" id="PF01381">
    <property type="entry name" value="HTH_3"/>
    <property type="match status" value="1"/>
</dbReference>